<dbReference type="PROSITE" id="PS51318">
    <property type="entry name" value="TAT"/>
    <property type="match status" value="1"/>
</dbReference>
<feature type="domain" description="D-alanyl-D-alanine carboxypeptidase-like core" evidence="2">
    <location>
        <begin position="238"/>
        <end position="338"/>
    </location>
</feature>
<dbReference type="InterPro" id="IPR003709">
    <property type="entry name" value="VanY-like_core_dom"/>
</dbReference>
<dbReference type="PANTHER" id="PTHR34385:SF1">
    <property type="entry name" value="PEPTIDOGLYCAN L-ALANYL-D-GLUTAMATE ENDOPEPTIDASE CWLK"/>
    <property type="match status" value="1"/>
</dbReference>
<accession>A0ABY8WNR0</accession>
<dbReference type="CDD" id="cd14814">
    <property type="entry name" value="Peptidase_M15"/>
    <property type="match status" value="1"/>
</dbReference>
<evidence type="ECO:0000256" key="1">
    <source>
        <dbReference type="SAM" id="SignalP"/>
    </source>
</evidence>
<dbReference type="Pfam" id="PF02557">
    <property type="entry name" value="VanY"/>
    <property type="match status" value="1"/>
</dbReference>
<gene>
    <name evidence="3" type="ORF">ACTOB_003161</name>
</gene>
<dbReference type="InterPro" id="IPR006311">
    <property type="entry name" value="TAT_signal"/>
</dbReference>
<dbReference type="SUPFAM" id="SSF55166">
    <property type="entry name" value="Hedgehog/DD-peptidase"/>
    <property type="match status" value="1"/>
</dbReference>
<evidence type="ECO:0000313" key="4">
    <source>
        <dbReference type="Proteomes" id="UP001240150"/>
    </source>
</evidence>
<evidence type="ECO:0000313" key="3">
    <source>
        <dbReference type="EMBL" id="WIM99504.1"/>
    </source>
</evidence>
<dbReference type="Gene3D" id="3.30.1380.10">
    <property type="match status" value="1"/>
</dbReference>
<feature type="signal peptide" evidence="1">
    <location>
        <begin position="1"/>
        <end position="34"/>
    </location>
</feature>
<protein>
    <submittedName>
        <fullName evidence="3">M15 family metallopeptidase</fullName>
    </submittedName>
</protein>
<dbReference type="Proteomes" id="UP001240150">
    <property type="component" value="Chromosome"/>
</dbReference>
<evidence type="ECO:0000259" key="2">
    <source>
        <dbReference type="Pfam" id="PF02557"/>
    </source>
</evidence>
<dbReference type="RefSeq" id="WP_284920943.1">
    <property type="nucleotide sequence ID" value="NZ_CP126980.1"/>
</dbReference>
<sequence length="352" mass="37334">MTTRQRTLQKSAAAAIIALTAAGSAIGMPAPAQAAAPRVASTWSSLMYRSLTHDAQLTALRTSLAGQQKAVRQWTAEVTVATRAATVAQTRLTAATTAEKNARLRHAAARKALTAARLTLRTAGARKPHSRSAVTRASAAVTAATKAVATRKQQYQRYATALTTARVDASAATTRVSRANTEVATYTTATARTRQAIAALPAAATLATQAGTLSRTVVDQFRPAFQLADTTQVYGVTVNRTIAFAFKRMVDDARADGVQISGGGFRTKDRQIELRTINGCPDVWTAPSSSCRVPTAIPGRSLHELGLAIDISSGGRTISRSTKAYKWLTLHAKDYGFVNLPSEAWHWSITGG</sequence>
<keyword evidence="1" id="KW-0732">Signal</keyword>
<reference evidence="3 4" key="1">
    <citation type="submission" date="2023-06" db="EMBL/GenBank/DDBJ databases">
        <authorList>
            <person name="Yushchuk O."/>
            <person name="Binda E."/>
            <person name="Ruckert-Reed C."/>
            <person name="Fedorenko V."/>
            <person name="Kalinowski J."/>
            <person name="Marinelli F."/>
        </authorList>
    </citation>
    <scope>NUCLEOTIDE SEQUENCE [LARGE SCALE GENOMIC DNA]</scope>
    <source>
        <strain evidence="3 4">NRRL 3884</strain>
    </source>
</reference>
<feature type="chain" id="PRO_5046644708" evidence="1">
    <location>
        <begin position="35"/>
        <end position="352"/>
    </location>
</feature>
<dbReference type="InterPro" id="IPR052179">
    <property type="entry name" value="DD-CPase-like"/>
</dbReference>
<dbReference type="EMBL" id="CP126980">
    <property type="protein sequence ID" value="WIM99504.1"/>
    <property type="molecule type" value="Genomic_DNA"/>
</dbReference>
<name>A0ABY8WNR0_9ACTN</name>
<proteinExistence type="predicted"/>
<dbReference type="PANTHER" id="PTHR34385">
    <property type="entry name" value="D-ALANYL-D-ALANINE CARBOXYPEPTIDASE"/>
    <property type="match status" value="1"/>
</dbReference>
<organism evidence="3 4">
    <name type="scientific">Actinoplanes oblitus</name>
    <dbReference type="NCBI Taxonomy" id="3040509"/>
    <lineage>
        <taxon>Bacteria</taxon>
        <taxon>Bacillati</taxon>
        <taxon>Actinomycetota</taxon>
        <taxon>Actinomycetes</taxon>
        <taxon>Micromonosporales</taxon>
        <taxon>Micromonosporaceae</taxon>
        <taxon>Actinoplanes</taxon>
    </lineage>
</organism>
<dbReference type="InterPro" id="IPR009045">
    <property type="entry name" value="Zn_M74/Hedgehog-like"/>
</dbReference>
<keyword evidence="4" id="KW-1185">Reference proteome</keyword>